<dbReference type="InterPro" id="IPR011600">
    <property type="entry name" value="Pept_C14_caspase"/>
</dbReference>
<evidence type="ECO:0000313" key="6">
    <source>
        <dbReference type="EMBL" id="OHX64179.1"/>
    </source>
</evidence>
<evidence type="ECO:0000256" key="3">
    <source>
        <dbReference type="PROSITE-ProRule" id="PRU00221"/>
    </source>
</evidence>
<dbReference type="OrthoDB" id="1492850at2"/>
<evidence type="ECO:0000313" key="7">
    <source>
        <dbReference type="Proteomes" id="UP000179797"/>
    </source>
</evidence>
<dbReference type="Pfam" id="PF00400">
    <property type="entry name" value="WD40"/>
    <property type="match status" value="2"/>
</dbReference>
<keyword evidence="7" id="KW-1185">Reference proteome</keyword>
<keyword evidence="2" id="KW-0677">Repeat</keyword>
<dbReference type="InterPro" id="IPR036322">
    <property type="entry name" value="WD40_repeat_dom_sf"/>
</dbReference>
<dbReference type="STRING" id="915059.NH26_21480"/>
<dbReference type="PANTHER" id="PTHR44019">
    <property type="entry name" value="WD REPEAT-CONTAINING PROTEIN 55"/>
    <property type="match status" value="1"/>
</dbReference>
<dbReference type="GO" id="GO:0004197">
    <property type="term" value="F:cysteine-type endopeptidase activity"/>
    <property type="evidence" value="ECO:0007669"/>
    <property type="project" value="InterPro"/>
</dbReference>
<sequence>MNKTFYLLIYFLYTTLQFVQAQNLQLGIPLGHNGPIGEINFIEDGKYVISSSSSKNYLWSTQTGHLIKELTLQEAKKKINENEVNKKEYNLFLEETLKTEGKIRGFIDENKVVFQQKNDSLCKVYNLEKERLEYVFKCGEIDSFNGISTSSSVPFFVISSNNNEIQVRKKSDGTLVYYKDFGKYITQIYISKNSPFFIVNFNEDDDYLLTLDKKMKTVSEDTLNGIDVVDVIKTPKGEDFILQVISTNNEGYYNRNLVGYNYTQKKTVYEIPDFYDGVCGITFTNDYQYFAVVPCGSTSEYHASIGSSNYFVMYNTWSGNRIHSFNSKTEKIRSAKIDKNLNHLSVMTHTGGGQSQIIDLTTGRLNSILNSEFVIDALFSEDGNYLMMEADQRLVNTGMSEEFGLELLGRHSKWVWEVASGKLIHIIEDMHNTYHYDFPDQRFGITGSYKDSTIAMITIKNEAMMEAHKYLLGHTQKITAMEISLDNNLAATASQDRTIKIWESETGKELQSIKIDTSQVNKLQFDLKSRYLSAFFSDGSQKVWDIKTGNLSHNIIFKKETKVDLEESNDIYRIEHDYKNDLLKVYNKKSGELLHKLTSHKDAITTYEILEGTNYLLTSSYDGSVIIWDLLTGKQLIRQFIFDKEDVIWILPNGYYFASKGASSKLYYINGIESVGFEQLDIKFNRPDKVLAVLNQITNREDSRLIDAYKKAWEKRVLKLGIDTASFDQGFSVPTSDFKNRTSYTYEQHEKKIRLTIVAHDSTQFLDRYNVWVNEVPVFGKKGLSVKDLNTNNINEKVSITLSKGMNRIETSVINAKGIESYRYPLYVKYIPKKEEKEKLYFIGIGVDEYKDKENNLAYSVKDIRDLSKALKEKYGQQIIIDTLFNDQVTVKNVLALKKQLYNSKVDDKVIISFSGHGLLSQNLDYYLATHDVNFSAPEENGLLYDNLEYLLDSIPARQKVLFIDACHSGEVDKEGIELIANAEGLEDGVKGLVIVKQKENKIGLKNSFELMKEFFNNVDRATGTTVISAAAGTQFAQERGELKNGVFTYCILKQLQLKETMTISELKKEVSKHVQEMTNGQQQPTSRNETMENDWKIW</sequence>
<dbReference type="Gene3D" id="2.130.10.10">
    <property type="entry name" value="YVTN repeat-like/Quinoprotein amine dehydrogenase"/>
    <property type="match status" value="3"/>
</dbReference>
<feature type="domain" description="Peptidase C14 caspase" evidence="5">
    <location>
        <begin position="845"/>
        <end position="1092"/>
    </location>
</feature>
<reference evidence="6 7" key="1">
    <citation type="journal article" date="2012" name="Int. J. Syst. Evol. Microbiol.">
        <title>Flammeovirga pacifica sp. nov., isolated from deep-sea sediment.</title>
        <authorList>
            <person name="Xu H."/>
            <person name="Fu Y."/>
            <person name="Yang N."/>
            <person name="Ding Z."/>
            <person name="Lai Q."/>
            <person name="Zeng R."/>
        </authorList>
    </citation>
    <scope>NUCLEOTIDE SEQUENCE [LARGE SCALE GENOMIC DNA]</scope>
    <source>
        <strain evidence="7">DSM 24597 / LMG 26175 / WPAGA1</strain>
    </source>
</reference>
<evidence type="ECO:0000259" key="5">
    <source>
        <dbReference type="Pfam" id="PF00656"/>
    </source>
</evidence>
<comment type="caution">
    <text evidence="6">The sequence shown here is derived from an EMBL/GenBank/DDBJ whole genome shotgun (WGS) entry which is preliminary data.</text>
</comment>
<dbReference type="Gene3D" id="3.40.50.1460">
    <property type="match status" value="1"/>
</dbReference>
<keyword evidence="1 3" id="KW-0853">WD repeat</keyword>
<dbReference type="InterPro" id="IPR050505">
    <property type="entry name" value="WDR55/POC1"/>
</dbReference>
<dbReference type="EMBL" id="JRYR02000002">
    <property type="protein sequence ID" value="OHX64179.1"/>
    <property type="molecule type" value="Genomic_DNA"/>
</dbReference>
<dbReference type="PROSITE" id="PS00678">
    <property type="entry name" value="WD_REPEATS_1"/>
    <property type="match status" value="2"/>
</dbReference>
<feature type="compositionally biased region" description="Polar residues" evidence="4">
    <location>
        <begin position="1077"/>
        <end position="1089"/>
    </location>
</feature>
<feature type="repeat" description="WD" evidence="3">
    <location>
        <begin position="471"/>
        <end position="512"/>
    </location>
</feature>
<dbReference type="SUPFAM" id="SSF50978">
    <property type="entry name" value="WD40 repeat-like"/>
    <property type="match status" value="1"/>
</dbReference>
<dbReference type="SMART" id="SM00320">
    <property type="entry name" value="WD40"/>
    <property type="match status" value="5"/>
</dbReference>
<dbReference type="InterPro" id="IPR029030">
    <property type="entry name" value="Caspase-like_dom_sf"/>
</dbReference>
<accession>A0A1S1YT32</accession>
<evidence type="ECO:0000256" key="2">
    <source>
        <dbReference type="ARBA" id="ARBA00022737"/>
    </source>
</evidence>
<dbReference type="PANTHER" id="PTHR44019:SF8">
    <property type="entry name" value="POC1 CENTRIOLAR PROTEIN HOMOLOG"/>
    <property type="match status" value="1"/>
</dbReference>
<feature type="repeat" description="WD" evidence="3">
    <location>
        <begin position="597"/>
        <end position="638"/>
    </location>
</feature>
<feature type="repeat" description="WD" evidence="3">
    <location>
        <begin position="513"/>
        <end position="554"/>
    </location>
</feature>
<dbReference type="InterPro" id="IPR019775">
    <property type="entry name" value="WD40_repeat_CS"/>
</dbReference>
<evidence type="ECO:0000256" key="4">
    <source>
        <dbReference type="SAM" id="MobiDB-lite"/>
    </source>
</evidence>
<dbReference type="PROSITE" id="PS50082">
    <property type="entry name" value="WD_REPEATS_2"/>
    <property type="match status" value="3"/>
</dbReference>
<name>A0A1S1YT32_FLAPC</name>
<dbReference type="AlphaFoldDB" id="A0A1S1YT32"/>
<dbReference type="SUPFAM" id="SSF82171">
    <property type="entry name" value="DPP6 N-terminal domain-like"/>
    <property type="match status" value="1"/>
</dbReference>
<organism evidence="6 7">
    <name type="scientific">Flammeovirga pacifica</name>
    <dbReference type="NCBI Taxonomy" id="915059"/>
    <lineage>
        <taxon>Bacteria</taxon>
        <taxon>Pseudomonadati</taxon>
        <taxon>Bacteroidota</taxon>
        <taxon>Cytophagia</taxon>
        <taxon>Cytophagales</taxon>
        <taxon>Flammeovirgaceae</taxon>
        <taxon>Flammeovirga</taxon>
    </lineage>
</organism>
<evidence type="ECO:0000256" key="1">
    <source>
        <dbReference type="ARBA" id="ARBA00022574"/>
    </source>
</evidence>
<dbReference type="InterPro" id="IPR015943">
    <property type="entry name" value="WD40/YVTN_repeat-like_dom_sf"/>
</dbReference>
<feature type="region of interest" description="Disordered" evidence="4">
    <location>
        <begin position="1077"/>
        <end position="1099"/>
    </location>
</feature>
<dbReference type="SUPFAM" id="SSF52129">
    <property type="entry name" value="Caspase-like"/>
    <property type="match status" value="1"/>
</dbReference>
<dbReference type="RefSeq" id="WP_044229888.1">
    <property type="nucleotide sequence ID" value="NZ_JRYR02000002.1"/>
</dbReference>
<feature type="compositionally biased region" description="Basic and acidic residues" evidence="4">
    <location>
        <begin position="1090"/>
        <end position="1099"/>
    </location>
</feature>
<gene>
    <name evidence="6" type="ORF">NH26_21480</name>
</gene>
<dbReference type="PROSITE" id="PS50294">
    <property type="entry name" value="WD_REPEATS_REGION"/>
    <property type="match status" value="2"/>
</dbReference>
<proteinExistence type="predicted"/>
<dbReference type="GO" id="GO:0006508">
    <property type="term" value="P:proteolysis"/>
    <property type="evidence" value="ECO:0007669"/>
    <property type="project" value="InterPro"/>
</dbReference>
<dbReference type="Proteomes" id="UP000179797">
    <property type="component" value="Unassembled WGS sequence"/>
</dbReference>
<dbReference type="InterPro" id="IPR001680">
    <property type="entry name" value="WD40_rpt"/>
</dbReference>
<protein>
    <recommendedName>
        <fullName evidence="5">Peptidase C14 caspase domain-containing protein</fullName>
    </recommendedName>
</protein>
<dbReference type="Pfam" id="PF00656">
    <property type="entry name" value="Peptidase_C14"/>
    <property type="match status" value="1"/>
</dbReference>